<dbReference type="RefSeq" id="XP_014563666.1">
    <property type="nucleotide sequence ID" value="XM_014708180.1"/>
</dbReference>
<dbReference type="Pfam" id="PF00241">
    <property type="entry name" value="Cofilin_ADF"/>
    <property type="match status" value="1"/>
</dbReference>
<dbReference type="InterPro" id="IPR002108">
    <property type="entry name" value="ADF-H"/>
</dbReference>
<keyword evidence="3" id="KW-1185">Reference proteome</keyword>
<dbReference type="InterPro" id="IPR029006">
    <property type="entry name" value="ADF-H/Gelsolin-like_dom_sf"/>
</dbReference>
<accession>A0A0B2UK58</accession>
<dbReference type="GeneID" id="26261683"/>
<evidence type="ECO:0000313" key="2">
    <source>
        <dbReference type="EMBL" id="KHN69624.1"/>
    </source>
</evidence>
<organism evidence="2 3">
    <name type="scientific">Ordospora colligata OC4</name>
    <dbReference type="NCBI Taxonomy" id="1354746"/>
    <lineage>
        <taxon>Eukaryota</taxon>
        <taxon>Fungi</taxon>
        <taxon>Fungi incertae sedis</taxon>
        <taxon>Microsporidia</taxon>
        <taxon>Ordosporidae</taxon>
        <taxon>Ordospora</taxon>
    </lineage>
</organism>
<dbReference type="HOGENOM" id="CLU_138659_0_0_1"/>
<dbReference type="VEuPathDB" id="MicrosporidiaDB:M896_050300"/>
<dbReference type="SMART" id="SM00102">
    <property type="entry name" value="ADF"/>
    <property type="match status" value="1"/>
</dbReference>
<protein>
    <submittedName>
        <fullName evidence="2">Putative actin depolymerization factor</fullName>
    </submittedName>
</protein>
<dbReference type="GO" id="GO:0003779">
    <property type="term" value="F:actin binding"/>
    <property type="evidence" value="ECO:0007669"/>
    <property type="project" value="InterPro"/>
</dbReference>
<gene>
    <name evidence="2" type="ORF">M896_050300</name>
</gene>
<evidence type="ECO:0000313" key="3">
    <source>
        <dbReference type="Proteomes" id="UP000031056"/>
    </source>
</evidence>
<dbReference type="OrthoDB" id="10249245at2759"/>
<evidence type="ECO:0000259" key="1">
    <source>
        <dbReference type="PROSITE" id="PS51263"/>
    </source>
</evidence>
<name>A0A0B2UK58_9MICR</name>
<dbReference type="EMBL" id="JOKQ01000005">
    <property type="protein sequence ID" value="KHN69624.1"/>
    <property type="molecule type" value="Genomic_DNA"/>
</dbReference>
<dbReference type="InParanoid" id="A0A0B2UK58"/>
<sequence length="155" mass="17647">MDITIPGIDVVRAELKKIMSGVQRYTILSLSEEKPTSLSIVKSGGCAEAVGGNKRYTVEELRRIFEEFSSNVQDNVPCFAIYDFVYFDDDRIQKKTLCLVSYIPENLAPQKNVPYSTNALNLKDVLNISMHISIKRKIDLEFDNFVEKCTALRMK</sequence>
<dbReference type="Proteomes" id="UP000031056">
    <property type="component" value="Unassembled WGS sequence"/>
</dbReference>
<dbReference type="CDD" id="cd00013">
    <property type="entry name" value="ADF_gelsolin"/>
    <property type="match status" value="1"/>
</dbReference>
<dbReference type="SUPFAM" id="SSF55753">
    <property type="entry name" value="Actin depolymerizing proteins"/>
    <property type="match status" value="1"/>
</dbReference>
<feature type="domain" description="ADF-H" evidence="1">
    <location>
        <begin position="2"/>
        <end position="150"/>
    </location>
</feature>
<comment type="caution">
    <text evidence="2">The sequence shown here is derived from an EMBL/GenBank/DDBJ whole genome shotgun (WGS) entry which is preliminary data.</text>
</comment>
<dbReference type="PROSITE" id="PS51263">
    <property type="entry name" value="ADF_H"/>
    <property type="match status" value="1"/>
</dbReference>
<proteinExistence type="predicted"/>
<dbReference type="Gene3D" id="3.40.20.10">
    <property type="entry name" value="Severin"/>
    <property type="match status" value="1"/>
</dbReference>
<reference evidence="2 3" key="1">
    <citation type="journal article" date="2014" name="MBio">
        <title>The Ordospora colligata genome; evolution of extreme reduction in microsporidia and host-to-parasite horizontal gene transfer.</title>
        <authorList>
            <person name="Pombert J.-F."/>
            <person name="Haag K.L."/>
            <person name="Beidas S."/>
            <person name="Ebert D."/>
            <person name="Keeling P.J."/>
        </authorList>
    </citation>
    <scope>NUCLEOTIDE SEQUENCE [LARGE SCALE GENOMIC DNA]</scope>
    <source>
        <strain evidence="2 3">OC4</strain>
    </source>
</reference>
<dbReference type="AlphaFoldDB" id="A0A0B2UK58"/>